<evidence type="ECO:0000256" key="3">
    <source>
        <dbReference type="ARBA" id="ARBA00023157"/>
    </source>
</evidence>
<name>A0A553RN93_9TELE</name>
<protein>
    <recommendedName>
        <fullName evidence="9">Fibronectin type-III domain-containing protein</fullName>
    </recommendedName>
</protein>
<dbReference type="PANTHER" id="PTHR20859:SF53">
    <property type="entry name" value="INTERLEUKIN-22 RECEPTOR SUBUNIT ALPHA-1"/>
    <property type="match status" value="1"/>
</dbReference>
<keyword evidence="4" id="KW-0675">Receptor</keyword>
<comment type="caution">
    <text evidence="7">The sequence shown here is derived from an EMBL/GenBank/DDBJ whole genome shotgun (WGS) entry which is preliminary data.</text>
</comment>
<keyword evidence="3" id="KW-1015">Disulfide bond</keyword>
<evidence type="ECO:0000256" key="4">
    <source>
        <dbReference type="ARBA" id="ARBA00023170"/>
    </source>
</evidence>
<feature type="domain" description="Interferon/interleukin receptor" evidence="6">
    <location>
        <begin position="151"/>
        <end position="254"/>
    </location>
</feature>
<dbReference type="GO" id="GO:0004896">
    <property type="term" value="F:cytokine receptor activity"/>
    <property type="evidence" value="ECO:0007669"/>
    <property type="project" value="TreeGrafter"/>
</dbReference>
<dbReference type="Pfam" id="PF09294">
    <property type="entry name" value="Interfer-bind"/>
    <property type="match status" value="1"/>
</dbReference>
<dbReference type="AlphaFoldDB" id="A0A553RN93"/>
<dbReference type="Proteomes" id="UP000316079">
    <property type="component" value="Unassembled WGS sequence"/>
</dbReference>
<gene>
    <name evidence="7" type="ORF">DNTS_008354</name>
</gene>
<organism evidence="7 8">
    <name type="scientific">Danionella cerebrum</name>
    <dbReference type="NCBI Taxonomy" id="2873325"/>
    <lineage>
        <taxon>Eukaryota</taxon>
        <taxon>Metazoa</taxon>
        <taxon>Chordata</taxon>
        <taxon>Craniata</taxon>
        <taxon>Vertebrata</taxon>
        <taxon>Euteleostomi</taxon>
        <taxon>Actinopterygii</taxon>
        <taxon>Neopterygii</taxon>
        <taxon>Teleostei</taxon>
        <taxon>Ostariophysi</taxon>
        <taxon>Cypriniformes</taxon>
        <taxon>Danionidae</taxon>
        <taxon>Danioninae</taxon>
        <taxon>Danionella</taxon>
    </lineage>
</organism>
<dbReference type="InterPro" id="IPR015373">
    <property type="entry name" value="Interferon/interleukin_rcp_dom"/>
</dbReference>
<dbReference type="Pfam" id="PF01108">
    <property type="entry name" value="Tissue_fac"/>
    <property type="match status" value="1"/>
</dbReference>
<feature type="domain" description="Fibronectin type-III" evidence="5">
    <location>
        <begin position="38"/>
        <end position="138"/>
    </location>
</feature>
<keyword evidence="8" id="KW-1185">Reference proteome</keyword>
<sequence length="255" mass="29660">MYVAGLTFKVKVEPQCCLSSVTMLVFTGHQCLDLIFALSILHWAKCSPSTQQDELAPTEVQFHSLDFQNVLHWKHLQTGKNQKYFVQYKIYGEKAWSNADHCQGIQSLKCDLTRETSDPREWYYARVRSLSPEGFSSWILSHRFYPQWESQFSPPKIKATVAEQTITVQIIPPRTPMKGPKRRRIRVTKLQKLTFRIYLLHNDIEEEVHETDSCSKKLEIRGLRPETTYCLQALSVTPRSGRQSSRSPRTCIRTH</sequence>
<proteinExistence type="inferred from homology"/>
<keyword evidence="2" id="KW-0732">Signal</keyword>
<dbReference type="Gene3D" id="2.60.40.10">
    <property type="entry name" value="Immunoglobulins"/>
    <property type="match status" value="2"/>
</dbReference>
<evidence type="ECO:0000259" key="5">
    <source>
        <dbReference type="Pfam" id="PF01108"/>
    </source>
</evidence>
<dbReference type="InterPro" id="IPR013783">
    <property type="entry name" value="Ig-like_fold"/>
</dbReference>
<dbReference type="OrthoDB" id="10007376at2759"/>
<comment type="similarity">
    <text evidence="1">Belongs to the type II cytokine receptor family.</text>
</comment>
<evidence type="ECO:0000313" key="8">
    <source>
        <dbReference type="Proteomes" id="UP000316079"/>
    </source>
</evidence>
<dbReference type="FunFam" id="2.60.40.10:FF:000348">
    <property type="entry name" value="Interleukin 20 receptor subunit alpha"/>
    <property type="match status" value="1"/>
</dbReference>
<evidence type="ECO:0000256" key="1">
    <source>
        <dbReference type="ARBA" id="ARBA00005399"/>
    </source>
</evidence>
<evidence type="ECO:0000313" key="7">
    <source>
        <dbReference type="EMBL" id="TRZ03653.1"/>
    </source>
</evidence>
<reference evidence="7 8" key="1">
    <citation type="journal article" date="2019" name="Sci. Data">
        <title>Hybrid genome assembly and annotation of Danionella translucida.</title>
        <authorList>
            <person name="Kadobianskyi M."/>
            <person name="Schulze L."/>
            <person name="Schuelke M."/>
            <person name="Judkewitz B."/>
        </authorList>
    </citation>
    <scope>NUCLEOTIDE SEQUENCE [LARGE SCALE GENOMIC DNA]</scope>
    <source>
        <strain evidence="7 8">Bolton</strain>
    </source>
</reference>
<evidence type="ECO:0000256" key="2">
    <source>
        <dbReference type="ARBA" id="ARBA00022729"/>
    </source>
</evidence>
<evidence type="ECO:0000259" key="6">
    <source>
        <dbReference type="Pfam" id="PF09294"/>
    </source>
</evidence>
<dbReference type="SUPFAM" id="SSF49265">
    <property type="entry name" value="Fibronectin type III"/>
    <property type="match status" value="2"/>
</dbReference>
<dbReference type="InterPro" id="IPR050650">
    <property type="entry name" value="Type-II_Cytokine-TF_Rcpt"/>
</dbReference>
<dbReference type="PANTHER" id="PTHR20859">
    <property type="entry name" value="INTERFERON/INTERLEUKIN RECEPTOR"/>
    <property type="match status" value="1"/>
</dbReference>
<dbReference type="InterPro" id="IPR003961">
    <property type="entry name" value="FN3_dom"/>
</dbReference>
<dbReference type="InterPro" id="IPR036116">
    <property type="entry name" value="FN3_sf"/>
</dbReference>
<dbReference type="STRING" id="623744.A0A553RN93"/>
<evidence type="ECO:0008006" key="9">
    <source>
        <dbReference type="Google" id="ProtNLM"/>
    </source>
</evidence>
<dbReference type="EMBL" id="SRMA01004700">
    <property type="protein sequence ID" value="TRZ03653.1"/>
    <property type="molecule type" value="Genomic_DNA"/>
</dbReference>
<dbReference type="GO" id="GO:0005886">
    <property type="term" value="C:plasma membrane"/>
    <property type="evidence" value="ECO:0007669"/>
    <property type="project" value="TreeGrafter"/>
</dbReference>
<accession>A0A553RN93</accession>